<protein>
    <submittedName>
        <fullName evidence="4">Pentatricopeptide repeat-containing protein At3g18970</fullName>
    </submittedName>
</protein>
<reference evidence="4" key="2">
    <citation type="submission" date="2025-08" db="UniProtKB">
        <authorList>
            <consortium name="RefSeq"/>
        </authorList>
    </citation>
    <scope>IDENTIFICATION</scope>
    <source>
        <tissue evidence="4">Leaf</tissue>
    </source>
</reference>
<dbReference type="Pfam" id="PF20431">
    <property type="entry name" value="E_motif"/>
    <property type="match status" value="1"/>
</dbReference>
<dbReference type="GO" id="GO:0003723">
    <property type="term" value="F:RNA binding"/>
    <property type="evidence" value="ECO:0007669"/>
    <property type="project" value="InterPro"/>
</dbReference>
<dbReference type="OrthoDB" id="992115at2759"/>
<gene>
    <name evidence="4" type="primary">LOC110774936</name>
</gene>
<sequence>MSFTRSWIFSLLNRKPQSLNYLKQIHAILITANLKSPSNLSKLIEQFSSLSPHQASNHAHLIVNHNQTDYQVFLLNTLMKCGLPRDSIHLFAKWVSVSSIDFDDHTFIFALGACARSPSLSAIYEGRQIHACAIKLGFIPDLLVSTTTIHFYCTNGYIVNARNLFDEMPMRSHATWNALITGYSSQKKEPHKNCIKALVCFKDMLVAESIEKPDGMTMVCVLSAVSQLGSLESGSSVHGYIAKNIDPVNDVYVGTSLVDMYSKCGCISIASELFATMKERNVRTWTAMVTGLAFNGRGKEAKELIHEMRRFDVRPNMVTFTSMLCGCRHSGLVEEGLYLFHNMEKEFGVTPQIEHYGCIVDLLGKVGYLRDAYDFIVEMPYEENPVLWRSLLSWCRLHGDILMGEKVGKILLKFQRDLQQPSNDYVALSNVYASANRWEDVGTIREEMKFKGLQIKPGRSAVY</sequence>
<dbReference type="Gene3D" id="1.25.40.10">
    <property type="entry name" value="Tetratricopeptide repeat domain"/>
    <property type="match status" value="3"/>
</dbReference>
<dbReference type="PANTHER" id="PTHR47926:SF537">
    <property type="entry name" value="PENTACOTRIPEPTIDE-REPEAT REGION OF PRORP DOMAIN-CONTAINING PROTEIN"/>
    <property type="match status" value="1"/>
</dbReference>
<dbReference type="FunFam" id="1.25.40.10:FF:000242">
    <property type="entry name" value="Pentatricopeptide repeat-containing protein"/>
    <property type="match status" value="1"/>
</dbReference>
<dbReference type="InterPro" id="IPR046960">
    <property type="entry name" value="PPR_At4g14850-like_plant"/>
</dbReference>
<keyword evidence="1" id="KW-0677">Repeat</keyword>
<dbReference type="Proteomes" id="UP000813463">
    <property type="component" value="Chromosome 4"/>
</dbReference>
<evidence type="ECO:0000256" key="1">
    <source>
        <dbReference type="ARBA" id="ARBA00022737"/>
    </source>
</evidence>
<dbReference type="PANTHER" id="PTHR47926">
    <property type="entry name" value="PENTATRICOPEPTIDE REPEAT-CONTAINING PROTEIN"/>
    <property type="match status" value="1"/>
</dbReference>
<dbReference type="GO" id="GO:0009451">
    <property type="term" value="P:RNA modification"/>
    <property type="evidence" value="ECO:0007669"/>
    <property type="project" value="InterPro"/>
</dbReference>
<proteinExistence type="predicted"/>
<reference evidence="3" key="1">
    <citation type="journal article" date="2021" name="Nat. Commun.">
        <title>Genomic analyses provide insights into spinach domestication and the genetic basis of agronomic traits.</title>
        <authorList>
            <person name="Cai X."/>
            <person name="Sun X."/>
            <person name="Xu C."/>
            <person name="Sun H."/>
            <person name="Wang X."/>
            <person name="Ge C."/>
            <person name="Zhang Z."/>
            <person name="Wang Q."/>
            <person name="Fei Z."/>
            <person name="Jiao C."/>
            <person name="Wang Q."/>
        </authorList>
    </citation>
    <scope>NUCLEOTIDE SEQUENCE [LARGE SCALE GENOMIC DNA]</scope>
    <source>
        <strain evidence="3">cv. Varoflay</strain>
    </source>
</reference>
<evidence type="ECO:0000256" key="2">
    <source>
        <dbReference type="PROSITE-ProRule" id="PRU00708"/>
    </source>
</evidence>
<evidence type="ECO:0000313" key="4">
    <source>
        <dbReference type="RefSeq" id="XP_021835226.1"/>
    </source>
</evidence>
<dbReference type="KEGG" id="soe:110774936"/>
<feature type="repeat" description="PPR" evidence="2">
    <location>
        <begin position="316"/>
        <end position="351"/>
    </location>
</feature>
<dbReference type="Pfam" id="PF13041">
    <property type="entry name" value="PPR_2"/>
    <property type="match status" value="1"/>
</dbReference>
<dbReference type="NCBIfam" id="TIGR00756">
    <property type="entry name" value="PPR"/>
    <property type="match status" value="2"/>
</dbReference>
<dbReference type="AlphaFoldDB" id="A0A9R0JGY8"/>
<dbReference type="GeneID" id="110774936"/>
<dbReference type="RefSeq" id="XP_021835226.1">
    <property type="nucleotide sequence ID" value="XM_021979534.2"/>
</dbReference>
<name>A0A9R0JGY8_SPIOL</name>
<keyword evidence="3" id="KW-1185">Reference proteome</keyword>
<evidence type="ECO:0000313" key="3">
    <source>
        <dbReference type="Proteomes" id="UP000813463"/>
    </source>
</evidence>
<dbReference type="Pfam" id="PF01535">
    <property type="entry name" value="PPR"/>
    <property type="match status" value="1"/>
</dbReference>
<accession>A0A9R0JGY8</accession>
<dbReference type="PROSITE" id="PS51375">
    <property type="entry name" value="PPR"/>
    <property type="match status" value="2"/>
</dbReference>
<dbReference type="InterPro" id="IPR002885">
    <property type="entry name" value="PPR_rpt"/>
</dbReference>
<organism evidence="3 4">
    <name type="scientific">Spinacia oleracea</name>
    <name type="common">Spinach</name>
    <dbReference type="NCBI Taxonomy" id="3562"/>
    <lineage>
        <taxon>Eukaryota</taxon>
        <taxon>Viridiplantae</taxon>
        <taxon>Streptophyta</taxon>
        <taxon>Embryophyta</taxon>
        <taxon>Tracheophyta</taxon>
        <taxon>Spermatophyta</taxon>
        <taxon>Magnoliopsida</taxon>
        <taxon>eudicotyledons</taxon>
        <taxon>Gunneridae</taxon>
        <taxon>Pentapetalae</taxon>
        <taxon>Caryophyllales</taxon>
        <taxon>Chenopodiaceae</taxon>
        <taxon>Chenopodioideae</taxon>
        <taxon>Anserineae</taxon>
        <taxon>Spinacia</taxon>
    </lineage>
</organism>
<dbReference type="InterPro" id="IPR011990">
    <property type="entry name" value="TPR-like_helical_dom_sf"/>
</dbReference>
<feature type="repeat" description="PPR" evidence="2">
    <location>
        <begin position="281"/>
        <end position="315"/>
    </location>
</feature>
<dbReference type="InterPro" id="IPR046848">
    <property type="entry name" value="E_motif"/>
</dbReference>